<dbReference type="InterPro" id="IPR007712">
    <property type="entry name" value="RelE/ParE_toxin"/>
</dbReference>
<evidence type="ECO:0008006" key="4">
    <source>
        <dbReference type="Google" id="ProtNLM"/>
    </source>
</evidence>
<dbReference type="NCBIfam" id="TIGR02385">
    <property type="entry name" value="RelE_StbE"/>
    <property type="match status" value="1"/>
</dbReference>
<comment type="caution">
    <text evidence="2">The sequence shown here is derived from an EMBL/GenBank/DDBJ whole genome shotgun (WGS) entry which is preliminary data.</text>
</comment>
<evidence type="ECO:0000256" key="1">
    <source>
        <dbReference type="ARBA" id="ARBA00022649"/>
    </source>
</evidence>
<dbReference type="Gene3D" id="3.30.2310.20">
    <property type="entry name" value="RelE-like"/>
    <property type="match status" value="1"/>
</dbReference>
<evidence type="ECO:0000313" key="2">
    <source>
        <dbReference type="EMBL" id="OGK16294.1"/>
    </source>
</evidence>
<dbReference type="Pfam" id="PF15738">
    <property type="entry name" value="YafQ_toxin"/>
    <property type="match status" value="1"/>
</dbReference>
<evidence type="ECO:0000313" key="3">
    <source>
        <dbReference type="Proteomes" id="UP000178372"/>
    </source>
</evidence>
<accession>A0A1F7GBS0</accession>
<dbReference type="EMBL" id="MFZF01000018">
    <property type="protein sequence ID" value="OGK16294.1"/>
    <property type="molecule type" value="Genomic_DNA"/>
</dbReference>
<dbReference type="InterPro" id="IPR035093">
    <property type="entry name" value="RelE/ParE_toxin_dom_sf"/>
</dbReference>
<dbReference type="AlphaFoldDB" id="A0A1F7GBS0"/>
<keyword evidence="1" id="KW-1277">Toxin-antitoxin system</keyword>
<name>A0A1F7GBS0_9BACT</name>
<reference evidence="2 3" key="1">
    <citation type="journal article" date="2016" name="Nat. Commun.">
        <title>Thousands of microbial genomes shed light on interconnected biogeochemical processes in an aquifer system.</title>
        <authorList>
            <person name="Anantharaman K."/>
            <person name="Brown C.T."/>
            <person name="Hug L.A."/>
            <person name="Sharon I."/>
            <person name="Castelle C.J."/>
            <person name="Probst A.J."/>
            <person name="Thomas B.C."/>
            <person name="Singh A."/>
            <person name="Wilkins M.J."/>
            <person name="Karaoz U."/>
            <person name="Brodie E.L."/>
            <person name="Williams K.H."/>
            <person name="Hubbard S.S."/>
            <person name="Banfield J.F."/>
        </authorList>
    </citation>
    <scope>NUCLEOTIDE SEQUENCE [LARGE SCALE GENOMIC DNA]</scope>
</reference>
<dbReference type="SUPFAM" id="SSF143011">
    <property type="entry name" value="RelE-like"/>
    <property type="match status" value="1"/>
</dbReference>
<proteinExistence type="predicted"/>
<gene>
    <name evidence="2" type="ORF">A2690_02830</name>
</gene>
<protein>
    <recommendedName>
        <fullName evidence="4">Type II toxin-antitoxin system mRNA interferase toxin, RelE/StbE family</fullName>
    </recommendedName>
</protein>
<sequence length="91" mass="10682">MQNILIKSKFSRKFKKSYSKAPVKIQNTFKKRFELFKKDQNHPLLRNHALIGEHDGCRSINVTGDWRAVYIQIDSNSVKFITIGTHSQLYE</sequence>
<dbReference type="InterPro" id="IPR004386">
    <property type="entry name" value="Toxin_YafQ-like"/>
</dbReference>
<dbReference type="Proteomes" id="UP000178372">
    <property type="component" value="Unassembled WGS sequence"/>
</dbReference>
<organism evidence="2 3">
    <name type="scientific">Candidatus Roizmanbacteria bacterium RIFCSPHIGHO2_01_FULL_39_12b</name>
    <dbReference type="NCBI Taxonomy" id="1802030"/>
    <lineage>
        <taxon>Bacteria</taxon>
        <taxon>Candidatus Roizmaniibacteriota</taxon>
    </lineage>
</organism>